<dbReference type="EMBL" id="ML170163">
    <property type="protein sequence ID" value="TDL25696.1"/>
    <property type="molecule type" value="Genomic_DNA"/>
</dbReference>
<feature type="compositionally biased region" description="Low complexity" evidence="1">
    <location>
        <begin position="253"/>
        <end position="262"/>
    </location>
</feature>
<dbReference type="AlphaFoldDB" id="A0A4Y7QEC1"/>
<feature type="region of interest" description="Disordered" evidence="1">
    <location>
        <begin position="614"/>
        <end position="662"/>
    </location>
</feature>
<evidence type="ECO:0000313" key="3">
    <source>
        <dbReference type="Proteomes" id="UP000294933"/>
    </source>
</evidence>
<feature type="region of interest" description="Disordered" evidence="1">
    <location>
        <begin position="238"/>
        <end position="288"/>
    </location>
</feature>
<feature type="region of interest" description="Disordered" evidence="1">
    <location>
        <begin position="205"/>
        <end position="226"/>
    </location>
</feature>
<reference evidence="2 3" key="1">
    <citation type="submission" date="2018-06" db="EMBL/GenBank/DDBJ databases">
        <title>A transcriptomic atlas of mushroom development highlights an independent origin of complex multicellularity.</title>
        <authorList>
            <consortium name="DOE Joint Genome Institute"/>
            <person name="Krizsan K."/>
            <person name="Almasi E."/>
            <person name="Merenyi Z."/>
            <person name="Sahu N."/>
            <person name="Viragh M."/>
            <person name="Koszo T."/>
            <person name="Mondo S."/>
            <person name="Kiss B."/>
            <person name="Balint B."/>
            <person name="Kues U."/>
            <person name="Barry K."/>
            <person name="Hegedus J.C."/>
            <person name="Henrissat B."/>
            <person name="Johnson J."/>
            <person name="Lipzen A."/>
            <person name="Ohm R."/>
            <person name="Nagy I."/>
            <person name="Pangilinan J."/>
            <person name="Yan J."/>
            <person name="Xiong Y."/>
            <person name="Grigoriev I.V."/>
            <person name="Hibbett D.S."/>
            <person name="Nagy L.G."/>
        </authorList>
    </citation>
    <scope>NUCLEOTIDE SEQUENCE [LARGE SCALE GENOMIC DNA]</scope>
    <source>
        <strain evidence="2 3">SZMC22713</strain>
    </source>
</reference>
<feature type="compositionally biased region" description="Basic and acidic residues" evidence="1">
    <location>
        <begin position="175"/>
        <end position="189"/>
    </location>
</feature>
<evidence type="ECO:0000313" key="2">
    <source>
        <dbReference type="EMBL" id="TDL25696.1"/>
    </source>
</evidence>
<name>A0A4Y7QEC1_9AGAM</name>
<dbReference type="OrthoDB" id="2953420at2759"/>
<dbReference type="VEuPathDB" id="FungiDB:BD410DRAFT_801060"/>
<feature type="compositionally biased region" description="Pro residues" evidence="1">
    <location>
        <begin position="38"/>
        <end position="48"/>
    </location>
</feature>
<proteinExistence type="predicted"/>
<feature type="region of interest" description="Disordered" evidence="1">
    <location>
        <begin position="165"/>
        <end position="191"/>
    </location>
</feature>
<sequence>MSSPPRLNPSAVPPMEVDLNAPATDCLAANGDHHDQAHPPPSRSPSPVPRSGGKRRRDDAEPLSDAIDYEFSLHYAFHHPFGCNICRQFRRHVDYDLEHKRRRLTPAWAACDAHLQDLKHSSYATGRADGIRDAQRRYDLALQAAEDNFSARLSSLNQQLASYRSSAAYSAPPRPDLHSHQQHRVRDTTARSIHSAPVWPARAPHATRVSHTHHVPRAPPLPRVDGEWDPLSDDLDDGANTRPIHATGHTSCPPAAVSMVPAAPHPPVTAGHSRGPADPNDLYEQVNGRPLDSASSRLVRAGRATLSAAPFPPARSSANPSGLVPRGALSIPDRRPPATAPSSLPRPPPLSVPKTVLAVDQMIERAHSGDMDALATMKFVSHDAQNTPAVSRTAVQVHIINKWRNPNSAAHRGSSVVAPLPAPRPADADTPLASDPFPTWLAFFQRAPQTLPPGIRQFHDGSPVKQDALAWYVTMRLFPRNSDYARDLRHRFMHLLCATGRFRLVLLEFPHARIVPRIDVCDPVVVDVPITDGNIVLALVHRGFSPTFVEEYLTPYALRLREARERRAANLPPPSAVDDIHLPSASAGLPLIVCVPAAVSNAITTGLPDPVLSTSPTAALPPPPYSSSPPTAVTGISILSTADNEAPTRGPDSTYPSLPPHAFLAPISRASHATPQGPSPASVVTASATSIVTSGDTDMVDDLRSTDVTPLPATLSHSATFSLEASDRDSAMPDADALG</sequence>
<feature type="region of interest" description="Disordered" evidence="1">
    <location>
        <begin position="1"/>
        <end position="60"/>
    </location>
</feature>
<protein>
    <submittedName>
        <fullName evidence="2">Uncharacterized protein</fullName>
    </submittedName>
</protein>
<keyword evidence="3" id="KW-1185">Reference proteome</keyword>
<accession>A0A4Y7QEC1</accession>
<organism evidence="2 3">
    <name type="scientific">Rickenella mellea</name>
    <dbReference type="NCBI Taxonomy" id="50990"/>
    <lineage>
        <taxon>Eukaryota</taxon>
        <taxon>Fungi</taxon>
        <taxon>Dikarya</taxon>
        <taxon>Basidiomycota</taxon>
        <taxon>Agaricomycotina</taxon>
        <taxon>Agaricomycetes</taxon>
        <taxon>Hymenochaetales</taxon>
        <taxon>Rickenellaceae</taxon>
        <taxon>Rickenella</taxon>
    </lineage>
</organism>
<feature type="region of interest" description="Disordered" evidence="1">
    <location>
        <begin position="697"/>
        <end position="717"/>
    </location>
</feature>
<evidence type="ECO:0000256" key="1">
    <source>
        <dbReference type="SAM" id="MobiDB-lite"/>
    </source>
</evidence>
<dbReference type="Proteomes" id="UP000294933">
    <property type="component" value="Unassembled WGS sequence"/>
</dbReference>
<feature type="region of interest" description="Disordered" evidence="1">
    <location>
        <begin position="308"/>
        <end position="351"/>
    </location>
</feature>
<gene>
    <name evidence="2" type="ORF">BD410DRAFT_801060</name>
</gene>